<dbReference type="RefSeq" id="WP_089726223.1">
    <property type="nucleotide sequence ID" value="NZ_FNGI01000002.1"/>
</dbReference>
<proteinExistence type="inferred from homology"/>
<reference evidence="3 4" key="1">
    <citation type="submission" date="2016-10" db="EMBL/GenBank/DDBJ databases">
        <authorList>
            <person name="de Groot N.N."/>
        </authorList>
    </citation>
    <scope>NUCLEOTIDE SEQUENCE [LARGE SCALE GENOMIC DNA]</scope>
    <source>
        <strain evidence="3 4">DSM 14789</strain>
    </source>
</reference>
<evidence type="ECO:0000256" key="1">
    <source>
        <dbReference type="ARBA" id="ARBA00006547"/>
    </source>
</evidence>
<dbReference type="Gene3D" id="3.30.2140.10">
    <property type="entry name" value="Arylamine N-acetyltransferase"/>
    <property type="match status" value="1"/>
</dbReference>
<comment type="similarity">
    <text evidence="1 2">Belongs to the arylamine N-acetyltransferase family.</text>
</comment>
<keyword evidence="3" id="KW-0808">Transferase</keyword>
<gene>
    <name evidence="3" type="ORF">SAMN05661010_01030</name>
</gene>
<evidence type="ECO:0000313" key="3">
    <source>
        <dbReference type="EMBL" id="SDL19624.1"/>
    </source>
</evidence>
<dbReference type="STRING" id="119000.SAMN05661010_01030"/>
<dbReference type="PRINTS" id="PR01543">
    <property type="entry name" value="ANATRNSFRASE"/>
</dbReference>
<dbReference type="Proteomes" id="UP000198654">
    <property type="component" value="Unassembled WGS sequence"/>
</dbReference>
<sequence>MNGPNHSPAANVNLDAYFARIGYYGPRTPTLETLRALHALHPASIPFEAIDVLLDRGIDIAPEAIDAKLIDAARGGYCYEHNGLFKRVLMALGFEVEGLAARVRWMAPPDAPPRPRTHMALRVVIDGEPWLVDVGFGSVVLTTPLRFDVTEPQATRYETFRLTPLASGLMLEAQLGDEWVPVYELSSEVQFDVDYELANWFTATHPSSHFRHDLIVALTTPRARYTLAHNRLSVRTPDGDLQRRLLSADEIERVLVETFGLRVEPDWRPIIERAVAMGSR</sequence>
<protein>
    <submittedName>
        <fullName evidence="3">N-hydroxyarylamine O-acetyltransferase</fullName>
    </submittedName>
</protein>
<evidence type="ECO:0000256" key="2">
    <source>
        <dbReference type="RuleBase" id="RU003452"/>
    </source>
</evidence>
<name>A0A1G9I404_9GAMM</name>
<dbReference type="OrthoDB" id="7181050at2"/>
<dbReference type="AlphaFoldDB" id="A0A1G9I404"/>
<accession>A0A1G9I404</accession>
<dbReference type="SUPFAM" id="SSF54001">
    <property type="entry name" value="Cysteine proteinases"/>
    <property type="match status" value="1"/>
</dbReference>
<keyword evidence="4" id="KW-1185">Reference proteome</keyword>
<organism evidence="3 4">
    <name type="scientific">Modicisalibacter muralis</name>
    <dbReference type="NCBI Taxonomy" id="119000"/>
    <lineage>
        <taxon>Bacteria</taxon>
        <taxon>Pseudomonadati</taxon>
        <taxon>Pseudomonadota</taxon>
        <taxon>Gammaproteobacteria</taxon>
        <taxon>Oceanospirillales</taxon>
        <taxon>Halomonadaceae</taxon>
        <taxon>Modicisalibacter</taxon>
    </lineage>
</organism>
<dbReference type="EMBL" id="FNGI01000002">
    <property type="protein sequence ID" value="SDL19624.1"/>
    <property type="molecule type" value="Genomic_DNA"/>
</dbReference>
<dbReference type="InterPro" id="IPR038765">
    <property type="entry name" value="Papain-like_cys_pep_sf"/>
</dbReference>
<dbReference type="Pfam" id="PF00797">
    <property type="entry name" value="Acetyltransf_2"/>
    <property type="match status" value="1"/>
</dbReference>
<dbReference type="PANTHER" id="PTHR11786">
    <property type="entry name" value="N-HYDROXYARYLAMINE O-ACETYLTRANSFERASE"/>
    <property type="match status" value="1"/>
</dbReference>
<dbReference type="InterPro" id="IPR001447">
    <property type="entry name" value="Arylamine_N-AcTrfase"/>
</dbReference>
<dbReference type="PANTHER" id="PTHR11786:SF0">
    <property type="entry name" value="ARYLAMINE N-ACETYLTRANSFERASE 4-RELATED"/>
    <property type="match status" value="1"/>
</dbReference>
<dbReference type="GO" id="GO:0016407">
    <property type="term" value="F:acetyltransferase activity"/>
    <property type="evidence" value="ECO:0007669"/>
    <property type="project" value="InterPro"/>
</dbReference>
<dbReference type="Gene3D" id="2.40.128.150">
    <property type="entry name" value="Cysteine proteinases"/>
    <property type="match status" value="1"/>
</dbReference>
<evidence type="ECO:0000313" key="4">
    <source>
        <dbReference type="Proteomes" id="UP000198654"/>
    </source>
</evidence>